<dbReference type="Proteomes" id="UP000095042">
    <property type="component" value="Unassembled WGS sequence"/>
</dbReference>
<evidence type="ECO:0000313" key="6">
    <source>
        <dbReference type="EMBL" id="ODS02569.1"/>
    </source>
</evidence>
<keyword evidence="2" id="KW-0697">Rotamase</keyword>
<dbReference type="GO" id="GO:0003755">
    <property type="term" value="F:peptidyl-prolyl cis-trans isomerase activity"/>
    <property type="evidence" value="ECO:0007669"/>
    <property type="project" value="UniProtKB-KW"/>
</dbReference>
<dbReference type="InterPro" id="IPR027304">
    <property type="entry name" value="Trigger_fact/SurA_dom_sf"/>
</dbReference>
<reference evidence="6 7" key="1">
    <citation type="journal article" date="2016" name="Environ. Microbiol.">
        <title>New Methyloceanibacter diversity from North Sea sediments includes methanotroph containing solely the soluble methane monooxygenase.</title>
        <authorList>
            <person name="Vekeman B."/>
            <person name="Kerckhof F.M."/>
            <person name="Cremers G."/>
            <person name="de Vos P."/>
            <person name="Vandamme P."/>
            <person name="Boon N."/>
            <person name="Op den Camp H.J."/>
            <person name="Heylen K."/>
        </authorList>
    </citation>
    <scope>NUCLEOTIDE SEQUENCE [LARGE SCALE GENOMIC DNA]</scope>
    <source>
        <strain evidence="6 7">R-67177</strain>
    </source>
</reference>
<sequence>MVRGLALFAVLVSAGLLAALPGRAQEVSIKILVNDEPISDYDIAQRERFLALTTKEQPSPELKKKSTDMIIDEHLQMQEGRKLGVTPDEEDVTKIIEDMASKNNLDVAGLTTALGKAGATRPSRTASGRSSSGKAWSGRNSPARVQIGEADVDQALADSGEDEEQSSVRVEQVRLELPSGADQRVLAAKLAAAEALRARFTGCGNVTDMAKGVEGATVKTLLEQQATNLAQPARLLVQNAKVGQMTPPTVSHSGVELYAVCGNRAVTSDGSIRETAQRKLMNEEMMIRAERLLRDLRQDAFIEYR</sequence>
<evidence type="ECO:0000256" key="1">
    <source>
        <dbReference type="ARBA" id="ARBA00022729"/>
    </source>
</evidence>
<name>A0A1E3W9T2_9HYPH</name>
<feature type="signal peptide" evidence="4">
    <location>
        <begin position="1"/>
        <end position="24"/>
    </location>
</feature>
<dbReference type="PANTHER" id="PTHR47637">
    <property type="entry name" value="CHAPERONE SURA"/>
    <property type="match status" value="1"/>
</dbReference>
<feature type="region of interest" description="Disordered" evidence="3">
    <location>
        <begin position="115"/>
        <end position="146"/>
    </location>
</feature>
<comment type="caution">
    <text evidence="6">The sequence shown here is derived from an EMBL/GenBank/DDBJ whole genome shotgun (WGS) entry which is preliminary data.</text>
</comment>
<accession>A0A1E3W9T2</accession>
<gene>
    <name evidence="6" type="ORF">AUC71_14665</name>
</gene>
<protein>
    <recommendedName>
        <fullName evidence="5">SurA N-terminal domain-containing protein</fullName>
    </recommendedName>
</protein>
<dbReference type="PANTHER" id="PTHR47637:SF1">
    <property type="entry name" value="CHAPERONE SURA"/>
    <property type="match status" value="1"/>
</dbReference>
<dbReference type="EMBL" id="LPWD01000278">
    <property type="protein sequence ID" value="ODS02569.1"/>
    <property type="molecule type" value="Genomic_DNA"/>
</dbReference>
<keyword evidence="1 4" id="KW-0732">Signal</keyword>
<evidence type="ECO:0000259" key="5">
    <source>
        <dbReference type="Pfam" id="PF09312"/>
    </source>
</evidence>
<feature type="domain" description="SurA N-terminal" evidence="5">
    <location>
        <begin position="32"/>
        <end position="120"/>
    </location>
</feature>
<dbReference type="InterPro" id="IPR015391">
    <property type="entry name" value="SurA_N"/>
</dbReference>
<feature type="compositionally biased region" description="Polar residues" evidence="3">
    <location>
        <begin position="122"/>
        <end position="140"/>
    </location>
</feature>
<feature type="chain" id="PRO_5009139124" description="SurA N-terminal domain-containing protein" evidence="4">
    <location>
        <begin position="25"/>
        <end position="305"/>
    </location>
</feature>
<dbReference type="InterPro" id="IPR050280">
    <property type="entry name" value="OMP_Chaperone_SurA"/>
</dbReference>
<proteinExistence type="predicted"/>
<dbReference type="AlphaFoldDB" id="A0A1E3W9T2"/>
<dbReference type="SUPFAM" id="SSF109998">
    <property type="entry name" value="Triger factor/SurA peptide-binding domain-like"/>
    <property type="match status" value="1"/>
</dbReference>
<evidence type="ECO:0000256" key="4">
    <source>
        <dbReference type="SAM" id="SignalP"/>
    </source>
</evidence>
<dbReference type="Gene3D" id="1.10.4030.10">
    <property type="entry name" value="Porin chaperone SurA, peptide-binding domain"/>
    <property type="match status" value="1"/>
</dbReference>
<evidence type="ECO:0000256" key="3">
    <source>
        <dbReference type="SAM" id="MobiDB-lite"/>
    </source>
</evidence>
<evidence type="ECO:0000313" key="7">
    <source>
        <dbReference type="Proteomes" id="UP000095042"/>
    </source>
</evidence>
<keyword evidence="7" id="KW-1185">Reference proteome</keyword>
<keyword evidence="2" id="KW-0413">Isomerase</keyword>
<dbReference type="Pfam" id="PF09312">
    <property type="entry name" value="SurA_N"/>
    <property type="match status" value="1"/>
</dbReference>
<evidence type="ECO:0000256" key="2">
    <source>
        <dbReference type="ARBA" id="ARBA00023110"/>
    </source>
</evidence>
<organism evidence="6 7">
    <name type="scientific">Methyloceanibacter marginalis</name>
    <dbReference type="NCBI Taxonomy" id="1774971"/>
    <lineage>
        <taxon>Bacteria</taxon>
        <taxon>Pseudomonadati</taxon>
        <taxon>Pseudomonadota</taxon>
        <taxon>Alphaproteobacteria</taxon>
        <taxon>Hyphomicrobiales</taxon>
        <taxon>Hyphomicrobiaceae</taxon>
        <taxon>Methyloceanibacter</taxon>
    </lineage>
</organism>